<keyword evidence="1" id="KW-0175">Coiled coil</keyword>
<name>Q2SED6_HAHCH</name>
<evidence type="ECO:0000313" key="3">
    <source>
        <dbReference type="Proteomes" id="UP000000238"/>
    </source>
</evidence>
<dbReference type="AlphaFoldDB" id="Q2SED6"/>
<evidence type="ECO:0000313" key="2">
    <source>
        <dbReference type="EMBL" id="ABC30988.1"/>
    </source>
</evidence>
<dbReference type="EMBL" id="CP000155">
    <property type="protein sequence ID" value="ABC30988.1"/>
    <property type="molecule type" value="Genomic_DNA"/>
</dbReference>
<dbReference type="STRING" id="349521.HCH_04281"/>
<evidence type="ECO:0000256" key="1">
    <source>
        <dbReference type="SAM" id="Coils"/>
    </source>
</evidence>
<reference evidence="2 3" key="1">
    <citation type="journal article" date="2005" name="Nucleic Acids Res.">
        <title>Genomic blueprint of Hahella chejuensis, a marine microbe producing an algicidal agent.</title>
        <authorList>
            <person name="Jeong H."/>
            <person name="Yim J.H."/>
            <person name="Lee C."/>
            <person name="Choi S.-H."/>
            <person name="Park Y.K."/>
            <person name="Yoon S.H."/>
            <person name="Hur C.-G."/>
            <person name="Kang H.-Y."/>
            <person name="Kim D."/>
            <person name="Lee H.H."/>
            <person name="Park K.H."/>
            <person name="Park S.-H."/>
            <person name="Park H.-S."/>
            <person name="Lee H.K."/>
            <person name="Oh T.K."/>
            <person name="Kim J.F."/>
        </authorList>
    </citation>
    <scope>NUCLEOTIDE SEQUENCE [LARGE SCALE GENOMIC DNA]</scope>
    <source>
        <strain evidence="2 3">KCTC 2396</strain>
    </source>
</reference>
<proteinExistence type="predicted"/>
<protein>
    <recommendedName>
        <fullName evidence="4">FOG: HEAT repeat</fullName>
    </recommendedName>
</protein>
<accession>Q2SED6</accession>
<gene>
    <name evidence="2" type="ordered locus">HCH_04281</name>
</gene>
<sequence length="455" mass="51423">MGAGPLNFAPVDEFCRQLYLEHLEEASFLYNSYLAWRNDPEITWRDLQDLEDRLDAHIFALTSGGDAAKQTCLKHLSKADSGEIYAIARFFCQAHDGQCISLLWETLLKGIDDELEEESEEYDKITAAARALRQDYPQEWRIKLAAILETTHHKLFPIIASAVAITRKMSDKGAKNLLENIPSPFLSSALENVAENHTTSHAKLLYPLLEHESAAVRQLAAVGMLRLGETHVLPQLLNQPLVFAIPIALAGIRQQMQIVLQAINKKELNIDLIAALGISGDLRAVNFLLPALADDELAYHAAHALNLLVGANLYEEAFHEERFFEEDLFDHEIADFKNGKSPQHPGGRPYGENIEQLSRDPAKWRQWMLDNESRFDPALRYRYGEPASPQTIGRSLASPRTPDFLRRWIQYELCIRFGLGAPFSVENPVKQQYRQLSGIAQWVQEHGSAHTPGQW</sequence>
<dbReference type="RefSeq" id="WP_011398055.1">
    <property type="nucleotide sequence ID" value="NC_007645.1"/>
</dbReference>
<feature type="coiled-coil region" evidence="1">
    <location>
        <begin position="108"/>
        <end position="135"/>
    </location>
</feature>
<keyword evidence="3" id="KW-1185">Reference proteome</keyword>
<dbReference type="HOGENOM" id="CLU_609426_0_0_6"/>
<dbReference type="Proteomes" id="UP000000238">
    <property type="component" value="Chromosome"/>
</dbReference>
<evidence type="ECO:0008006" key="4">
    <source>
        <dbReference type="Google" id="ProtNLM"/>
    </source>
</evidence>
<organism evidence="2 3">
    <name type="scientific">Hahella chejuensis (strain KCTC 2396)</name>
    <dbReference type="NCBI Taxonomy" id="349521"/>
    <lineage>
        <taxon>Bacteria</taxon>
        <taxon>Pseudomonadati</taxon>
        <taxon>Pseudomonadota</taxon>
        <taxon>Gammaproteobacteria</taxon>
        <taxon>Oceanospirillales</taxon>
        <taxon>Hahellaceae</taxon>
        <taxon>Hahella</taxon>
    </lineage>
</organism>
<dbReference type="eggNOG" id="COG1413">
    <property type="taxonomic scope" value="Bacteria"/>
</dbReference>
<dbReference type="KEGG" id="hch:HCH_04281"/>